<keyword evidence="5" id="KW-0406">Ion transport</keyword>
<dbReference type="KEGG" id="lww:115939111"/>
<dbReference type="GO" id="GO:0010312">
    <property type="term" value="P:detoxification of zinc ion"/>
    <property type="evidence" value="ECO:0007669"/>
    <property type="project" value="TreeGrafter"/>
</dbReference>
<evidence type="ECO:0000256" key="5">
    <source>
        <dbReference type="ARBA" id="ARBA00022906"/>
    </source>
</evidence>
<evidence type="ECO:0000259" key="9">
    <source>
        <dbReference type="Pfam" id="PF01545"/>
    </source>
</evidence>
<dbReference type="Gene3D" id="1.20.1510.10">
    <property type="entry name" value="Cation efflux protein transmembrane domain"/>
    <property type="match status" value="1"/>
</dbReference>
<keyword evidence="7 8" id="KW-0472">Membrane</keyword>
<dbReference type="GO" id="GO:0005385">
    <property type="term" value="F:zinc ion transmembrane transporter activity"/>
    <property type="evidence" value="ECO:0007669"/>
    <property type="project" value="TreeGrafter"/>
</dbReference>
<dbReference type="Pfam" id="PF01545">
    <property type="entry name" value="Cation_efflux"/>
    <property type="match status" value="1"/>
</dbReference>
<dbReference type="RefSeq" id="XP_030873239.1">
    <property type="nucleotide sequence ID" value="XM_031017379.1"/>
</dbReference>
<evidence type="ECO:0000256" key="8">
    <source>
        <dbReference type="SAM" id="Phobius"/>
    </source>
</evidence>
<dbReference type="GO" id="GO:0006828">
    <property type="term" value="P:manganese ion transport"/>
    <property type="evidence" value="ECO:0007669"/>
    <property type="project" value="TreeGrafter"/>
</dbReference>
<evidence type="ECO:0000256" key="3">
    <source>
        <dbReference type="ARBA" id="ARBA00022692"/>
    </source>
</evidence>
<keyword evidence="5" id="KW-0813">Transport</keyword>
<keyword evidence="5" id="KW-0864">Zinc transport</keyword>
<keyword evidence="3 8" id="KW-0812">Transmembrane</keyword>
<feature type="transmembrane region" description="Helical" evidence="8">
    <location>
        <begin position="34"/>
        <end position="54"/>
    </location>
</feature>
<evidence type="ECO:0000256" key="6">
    <source>
        <dbReference type="ARBA" id="ARBA00022989"/>
    </source>
</evidence>
<accession>A0A7F8PWW8</accession>
<dbReference type="RefSeq" id="XP_030879204.1">
    <property type="nucleotide sequence ID" value="XM_031023344.1"/>
</dbReference>
<keyword evidence="6 8" id="KW-1133">Transmembrane helix</keyword>
<dbReference type="GO" id="GO:0006882">
    <property type="term" value="P:intracellular zinc ion homeostasis"/>
    <property type="evidence" value="ECO:0007669"/>
    <property type="project" value="TreeGrafter"/>
</dbReference>
<comment type="subcellular location">
    <subcellularLocation>
        <location evidence="1">Membrane</location>
        <topology evidence="1">Multi-pass membrane protein</topology>
    </subcellularLocation>
</comment>
<dbReference type="KEGG" id="lww:115936696"/>
<dbReference type="GO" id="GO:0016020">
    <property type="term" value="C:membrane"/>
    <property type="evidence" value="ECO:0007669"/>
    <property type="project" value="UniProtKB-SubCell"/>
</dbReference>
<keyword evidence="10" id="KW-1185">Reference proteome</keyword>
<reference evidence="11 12" key="1">
    <citation type="submission" date="2025-04" db="UniProtKB">
        <authorList>
            <consortium name="RefSeq"/>
        </authorList>
    </citation>
    <scope>IDENTIFICATION</scope>
    <source>
        <tissue evidence="11 12">Liver</tissue>
    </source>
</reference>
<sequence>MGDALGSVVVVVTAIVFYVHPLQPEDPCNWQCYIDPSLTIIMVIIILSSAFPLIKETAAILLQMVPRGVNMEELMSQSP</sequence>
<name>A0A7F8PWW8_LEPWE</name>
<dbReference type="PANTHER" id="PTHR45820:SF3">
    <property type="entry name" value="CALCIUM_MANGANESE ANTIPORTER SLC30A10"/>
    <property type="match status" value="1"/>
</dbReference>
<protein>
    <submittedName>
        <fullName evidence="11 12">Zinc transporter 10-like</fullName>
    </submittedName>
</protein>
<evidence type="ECO:0000256" key="4">
    <source>
        <dbReference type="ARBA" id="ARBA00022833"/>
    </source>
</evidence>
<dbReference type="AlphaFoldDB" id="A0A7F8PWW8"/>
<dbReference type="InterPro" id="IPR058533">
    <property type="entry name" value="Cation_efflux_TM"/>
</dbReference>
<keyword evidence="4" id="KW-0862">Zinc</keyword>
<gene>
    <name evidence="11" type="primary">LOC115936696</name>
    <name evidence="12" type="synonym">LOC115939111</name>
</gene>
<dbReference type="OrthoDB" id="9629858at2759"/>
<evidence type="ECO:0000313" key="11">
    <source>
        <dbReference type="RefSeq" id="XP_030873239.1"/>
    </source>
</evidence>
<evidence type="ECO:0000256" key="1">
    <source>
        <dbReference type="ARBA" id="ARBA00004141"/>
    </source>
</evidence>
<feature type="domain" description="Cation efflux protein transmembrane" evidence="9">
    <location>
        <begin position="2"/>
        <end position="62"/>
    </location>
</feature>
<dbReference type="InterPro" id="IPR027469">
    <property type="entry name" value="Cation_efflux_TMD_sf"/>
</dbReference>
<dbReference type="GeneID" id="115936696"/>
<proteinExistence type="inferred from homology"/>
<evidence type="ECO:0000313" key="12">
    <source>
        <dbReference type="RefSeq" id="XP_030879204.1"/>
    </source>
</evidence>
<dbReference type="SUPFAM" id="SSF161111">
    <property type="entry name" value="Cation efflux protein transmembrane domain-like"/>
    <property type="match status" value="1"/>
</dbReference>
<organism evidence="10 11">
    <name type="scientific">Leptonychotes weddellii</name>
    <name type="common">Weddell seal</name>
    <name type="synonym">Otaria weddellii</name>
    <dbReference type="NCBI Taxonomy" id="9713"/>
    <lineage>
        <taxon>Eukaryota</taxon>
        <taxon>Metazoa</taxon>
        <taxon>Chordata</taxon>
        <taxon>Craniata</taxon>
        <taxon>Vertebrata</taxon>
        <taxon>Euteleostomi</taxon>
        <taxon>Mammalia</taxon>
        <taxon>Eutheria</taxon>
        <taxon>Laurasiatheria</taxon>
        <taxon>Carnivora</taxon>
        <taxon>Caniformia</taxon>
        <taxon>Pinnipedia</taxon>
        <taxon>Phocidae</taxon>
        <taxon>Monachinae</taxon>
        <taxon>Lobodontini</taxon>
        <taxon>Leptonychotes</taxon>
    </lineage>
</organism>
<comment type="similarity">
    <text evidence="2">Belongs to the cation diffusion facilitator (CDF) transporter (TC 2.A.4) family. SLC30A subfamily.</text>
</comment>
<dbReference type="Proteomes" id="UP000245341">
    <property type="component" value="Unplaced"/>
</dbReference>
<dbReference type="PANTHER" id="PTHR45820">
    <property type="entry name" value="FI23527P1"/>
    <property type="match status" value="1"/>
</dbReference>
<evidence type="ECO:0000256" key="2">
    <source>
        <dbReference type="ARBA" id="ARBA00008873"/>
    </source>
</evidence>
<evidence type="ECO:0000256" key="7">
    <source>
        <dbReference type="ARBA" id="ARBA00023136"/>
    </source>
</evidence>
<evidence type="ECO:0000313" key="10">
    <source>
        <dbReference type="Proteomes" id="UP000245341"/>
    </source>
</evidence>